<dbReference type="EMBL" id="WJXA01000013">
    <property type="protein sequence ID" value="KAF7119430.1"/>
    <property type="molecule type" value="Genomic_DNA"/>
</dbReference>
<dbReference type="AlphaFoldDB" id="A0A834FXS6"/>
<evidence type="ECO:0000313" key="2">
    <source>
        <dbReference type="Proteomes" id="UP000626092"/>
    </source>
</evidence>
<sequence length="206" mass="22628">MLKSSTVMAKLSARHPEDFILCAPFAETPAKRLGFGLYAFVTGFKLDEEKQSREVCDKKLTREAAAGCYDNGDGDEEDSVAWEEVHKDCIEKERDRKLVPGTLDQEMDWAVFNKGGEGVKSTDQAMSKSSTVMAKLMSAGHPEDFILCAPFAKTPADLLGFELYALVMGFKLDKEEQSQAEVLITCTAEVASFYDNGDGVEEDSVA</sequence>
<organism evidence="1 2">
    <name type="scientific">Rhododendron simsii</name>
    <name type="common">Sims's rhododendron</name>
    <dbReference type="NCBI Taxonomy" id="118357"/>
    <lineage>
        <taxon>Eukaryota</taxon>
        <taxon>Viridiplantae</taxon>
        <taxon>Streptophyta</taxon>
        <taxon>Embryophyta</taxon>
        <taxon>Tracheophyta</taxon>
        <taxon>Spermatophyta</taxon>
        <taxon>Magnoliopsida</taxon>
        <taxon>eudicotyledons</taxon>
        <taxon>Gunneridae</taxon>
        <taxon>Pentapetalae</taxon>
        <taxon>asterids</taxon>
        <taxon>Ericales</taxon>
        <taxon>Ericaceae</taxon>
        <taxon>Ericoideae</taxon>
        <taxon>Rhodoreae</taxon>
        <taxon>Rhododendron</taxon>
    </lineage>
</organism>
<name>A0A834FXS6_RHOSS</name>
<proteinExistence type="predicted"/>
<gene>
    <name evidence="1" type="ORF">RHSIM_Rhsim13G0154900</name>
</gene>
<accession>A0A834FXS6</accession>
<reference evidence="1" key="1">
    <citation type="submission" date="2019-11" db="EMBL/GenBank/DDBJ databases">
        <authorList>
            <person name="Liu Y."/>
            <person name="Hou J."/>
            <person name="Li T.-Q."/>
            <person name="Guan C.-H."/>
            <person name="Wu X."/>
            <person name="Wu H.-Z."/>
            <person name="Ling F."/>
            <person name="Zhang R."/>
            <person name="Shi X.-G."/>
            <person name="Ren J.-P."/>
            <person name="Chen E.-F."/>
            <person name="Sun J.-M."/>
        </authorList>
    </citation>
    <scope>NUCLEOTIDE SEQUENCE</scope>
    <source>
        <strain evidence="1">Adult_tree_wgs_1</strain>
        <tissue evidence="1">Leaves</tissue>
    </source>
</reference>
<protein>
    <submittedName>
        <fullName evidence="1">Uncharacterized protein</fullName>
    </submittedName>
</protein>
<evidence type="ECO:0000313" key="1">
    <source>
        <dbReference type="EMBL" id="KAF7119430.1"/>
    </source>
</evidence>
<keyword evidence="2" id="KW-1185">Reference proteome</keyword>
<comment type="caution">
    <text evidence="1">The sequence shown here is derived from an EMBL/GenBank/DDBJ whole genome shotgun (WGS) entry which is preliminary data.</text>
</comment>
<dbReference type="OrthoDB" id="1777295at2759"/>
<dbReference type="Proteomes" id="UP000626092">
    <property type="component" value="Unassembled WGS sequence"/>
</dbReference>